<organism evidence="1 2">
    <name type="scientific">Drosophila pseudoobscura pseudoobscura</name>
    <name type="common">Fruit fly</name>
    <dbReference type="NCBI Taxonomy" id="46245"/>
    <lineage>
        <taxon>Eukaryota</taxon>
        <taxon>Metazoa</taxon>
        <taxon>Ecdysozoa</taxon>
        <taxon>Arthropoda</taxon>
        <taxon>Hexapoda</taxon>
        <taxon>Insecta</taxon>
        <taxon>Pterygota</taxon>
        <taxon>Neoptera</taxon>
        <taxon>Endopterygota</taxon>
        <taxon>Diptera</taxon>
        <taxon>Brachycera</taxon>
        <taxon>Muscomorpha</taxon>
        <taxon>Ephydroidea</taxon>
        <taxon>Drosophilidae</taxon>
        <taxon>Drosophila</taxon>
        <taxon>Sophophora</taxon>
    </lineage>
</organism>
<name>A0A6I8VID3_DROPS</name>
<reference evidence="2" key="1">
    <citation type="submission" date="2025-08" db="UniProtKB">
        <authorList>
            <consortium name="RefSeq"/>
        </authorList>
    </citation>
    <scope>IDENTIFICATION</scope>
    <source>
        <strain evidence="2">MV-25-SWS-2005</strain>
        <tissue evidence="2">Whole body</tissue>
    </source>
</reference>
<keyword evidence="1" id="KW-1185">Reference proteome</keyword>
<proteinExistence type="predicted"/>
<dbReference type="Proteomes" id="UP000001819">
    <property type="component" value="Chromosome X"/>
</dbReference>
<gene>
    <name evidence="2" type="primary">LOC6901331</name>
</gene>
<sequence>MDSYILIREQSIAKKQKEGGQELVADMNKNLDSLPLAQTQSSWPSFLHHSLPDGSKSDKLHEAAKEFDAALKENITVDNYIKPLYSSLIERANRTSKIESATPLRNTLIKSVVFEAKGNDLLAQKLQLTGAEIPSRTLCPAKMLEMFEILSTE</sequence>
<dbReference type="RefSeq" id="XP_015041574.2">
    <property type="nucleotide sequence ID" value="XM_015186088.2"/>
</dbReference>
<protein>
    <submittedName>
        <fullName evidence="2">Uncharacterized protein</fullName>
    </submittedName>
</protein>
<dbReference type="AlphaFoldDB" id="A0A6I8VID3"/>
<evidence type="ECO:0000313" key="2">
    <source>
        <dbReference type="RefSeq" id="XP_015041574.2"/>
    </source>
</evidence>
<accession>A0A6I8VID3</accession>
<dbReference type="KEGG" id="dpo:6901331"/>
<evidence type="ECO:0000313" key="1">
    <source>
        <dbReference type="Proteomes" id="UP000001819"/>
    </source>
</evidence>
<dbReference type="InParanoid" id="A0A6I8VID3"/>